<accession>A0A4D7C6E4</accession>
<dbReference type="GO" id="GO:0008236">
    <property type="term" value="F:serine-type peptidase activity"/>
    <property type="evidence" value="ECO:0007669"/>
    <property type="project" value="UniProtKB-KW"/>
</dbReference>
<name>A0A4D7C6E4_9SPHN</name>
<dbReference type="InterPro" id="IPR002142">
    <property type="entry name" value="Peptidase_S49"/>
</dbReference>
<evidence type="ECO:0000313" key="6">
    <source>
        <dbReference type="EMBL" id="QCI79315.1"/>
    </source>
</evidence>
<dbReference type="Gene3D" id="3.90.226.10">
    <property type="entry name" value="2-enoyl-CoA Hydratase, Chain A, domain 1"/>
    <property type="match status" value="1"/>
</dbReference>
<evidence type="ECO:0000256" key="1">
    <source>
        <dbReference type="ARBA" id="ARBA00008683"/>
    </source>
</evidence>
<keyword evidence="7" id="KW-1185">Reference proteome</keyword>
<feature type="domain" description="Peptidase S49" evidence="5">
    <location>
        <begin position="39"/>
        <end position="190"/>
    </location>
</feature>
<dbReference type="EMBL" id="CP039704">
    <property type="protein sequence ID" value="QCI79315.1"/>
    <property type="molecule type" value="Genomic_DNA"/>
</dbReference>
<gene>
    <name evidence="6" type="primary">sppA</name>
    <name evidence="6" type="ORF">E6W36_06385</name>
</gene>
<dbReference type="AlphaFoldDB" id="A0A4D7C6E4"/>
<dbReference type="InterPro" id="IPR047272">
    <property type="entry name" value="S49_SppA_C"/>
</dbReference>
<evidence type="ECO:0000259" key="5">
    <source>
        <dbReference type="Pfam" id="PF01343"/>
    </source>
</evidence>
<keyword evidence="2" id="KW-0645">Protease</keyword>
<evidence type="ECO:0000256" key="2">
    <source>
        <dbReference type="ARBA" id="ARBA00022670"/>
    </source>
</evidence>
<proteinExistence type="inferred from homology"/>
<dbReference type="KEGG" id="hgn:E6W36_06385"/>
<sequence length="275" mass="29112">MLYQAAEDDSIKAVVLRVNSPGGSTTASEQIREAVTAVQDAGKPVVVSMGTVAASGGYWVSSTSDEIWAEPGTITGSIGVFGMIPTFEGALAKFGIQSDGFGTTPLSGSEDLTRPLGQDVSAIIQSSVTHTYREFLRLVSTGRRQPVEKVDAIAQGRVWVATDLKRFGLVDNLGGIEDAIQAAAKRAKLKTYGVRDVVPEEGLESQLVRLLLAFGVKAHAPHRSDALTPLRRTAGQIAALGQVERVLAGPSVQASCLACMSFLPPPGMYARRPQY</sequence>
<dbReference type="NCBIfam" id="TIGR00706">
    <property type="entry name" value="SppA_dom"/>
    <property type="match status" value="1"/>
</dbReference>
<dbReference type="InterPro" id="IPR029045">
    <property type="entry name" value="ClpP/crotonase-like_dom_sf"/>
</dbReference>
<evidence type="ECO:0000313" key="7">
    <source>
        <dbReference type="Proteomes" id="UP000298714"/>
    </source>
</evidence>
<dbReference type="GO" id="GO:0006508">
    <property type="term" value="P:proteolysis"/>
    <property type="evidence" value="ECO:0007669"/>
    <property type="project" value="UniProtKB-KW"/>
</dbReference>
<evidence type="ECO:0000256" key="3">
    <source>
        <dbReference type="ARBA" id="ARBA00022801"/>
    </source>
</evidence>
<evidence type="ECO:0000256" key="4">
    <source>
        <dbReference type="ARBA" id="ARBA00022825"/>
    </source>
</evidence>
<dbReference type="Pfam" id="PF01343">
    <property type="entry name" value="Peptidase_S49"/>
    <property type="match status" value="1"/>
</dbReference>
<protein>
    <submittedName>
        <fullName evidence="6">Signal peptide peptidase SppA</fullName>
    </submittedName>
</protein>
<dbReference type="RefSeq" id="WP_222874149.1">
    <property type="nucleotide sequence ID" value="NZ_CP039704.1"/>
</dbReference>
<comment type="similarity">
    <text evidence="1">Belongs to the peptidase S49 family.</text>
</comment>
<keyword evidence="4" id="KW-0720">Serine protease</keyword>
<organism evidence="6 7">
    <name type="scientific">Hankyongella ginsenosidimutans</name>
    <dbReference type="NCBI Taxonomy" id="1763828"/>
    <lineage>
        <taxon>Bacteria</taxon>
        <taxon>Pseudomonadati</taxon>
        <taxon>Pseudomonadota</taxon>
        <taxon>Alphaproteobacteria</taxon>
        <taxon>Sphingomonadales</taxon>
        <taxon>Sphingomonadaceae</taxon>
        <taxon>Hankyongella</taxon>
    </lineage>
</organism>
<dbReference type="Gene3D" id="6.20.330.10">
    <property type="match status" value="1"/>
</dbReference>
<keyword evidence="3" id="KW-0378">Hydrolase</keyword>
<dbReference type="Proteomes" id="UP000298714">
    <property type="component" value="Chromosome"/>
</dbReference>
<reference evidence="7" key="1">
    <citation type="submission" date="2019-04" db="EMBL/GenBank/DDBJ databases">
        <title>Complete genome sequence of Sphingomonas sp. W1-2-3.</title>
        <authorList>
            <person name="Im W.T."/>
        </authorList>
    </citation>
    <scope>NUCLEOTIDE SEQUENCE [LARGE SCALE GENOMIC DNA]</scope>
    <source>
        <strain evidence="7">W1-2-3</strain>
    </source>
</reference>
<dbReference type="PANTHER" id="PTHR33209:SF1">
    <property type="entry name" value="PEPTIDASE S49 DOMAIN-CONTAINING PROTEIN"/>
    <property type="match status" value="1"/>
</dbReference>
<dbReference type="InterPro" id="IPR004635">
    <property type="entry name" value="Pept_S49_SppA"/>
</dbReference>
<dbReference type="CDD" id="cd07023">
    <property type="entry name" value="S49_Sppa_N_C"/>
    <property type="match status" value="1"/>
</dbReference>
<dbReference type="SUPFAM" id="SSF52096">
    <property type="entry name" value="ClpP/crotonase"/>
    <property type="match status" value="1"/>
</dbReference>
<dbReference type="PANTHER" id="PTHR33209">
    <property type="entry name" value="PROTEASE 4"/>
    <property type="match status" value="1"/>
</dbReference>